<evidence type="ECO:0000313" key="3">
    <source>
        <dbReference type="Proteomes" id="UP000198287"/>
    </source>
</evidence>
<feature type="transmembrane region" description="Helical" evidence="1">
    <location>
        <begin position="307"/>
        <end position="329"/>
    </location>
</feature>
<keyword evidence="3" id="KW-1185">Reference proteome</keyword>
<dbReference type="Proteomes" id="UP000198287">
    <property type="component" value="Unassembled WGS sequence"/>
</dbReference>
<accession>A0A226D7B2</accession>
<dbReference type="EMBL" id="LNIX01000029">
    <property type="protein sequence ID" value="OXA41435.1"/>
    <property type="molecule type" value="Genomic_DNA"/>
</dbReference>
<dbReference type="AlphaFoldDB" id="A0A226D7B2"/>
<keyword evidence="1" id="KW-0812">Transmembrane</keyword>
<dbReference type="Gene3D" id="1.10.287.70">
    <property type="match status" value="1"/>
</dbReference>
<name>A0A226D7B2_FOLCA</name>
<feature type="transmembrane region" description="Helical" evidence="1">
    <location>
        <begin position="276"/>
        <end position="295"/>
    </location>
</feature>
<reference evidence="2 3" key="1">
    <citation type="submission" date="2015-12" db="EMBL/GenBank/DDBJ databases">
        <title>The genome of Folsomia candida.</title>
        <authorList>
            <person name="Faddeeva A."/>
            <person name="Derks M.F."/>
            <person name="Anvar Y."/>
            <person name="Smit S."/>
            <person name="Van Straalen N."/>
            <person name="Roelofs D."/>
        </authorList>
    </citation>
    <scope>NUCLEOTIDE SEQUENCE [LARGE SCALE GENOMIC DNA]</scope>
    <source>
        <strain evidence="2 3">VU population</strain>
        <tissue evidence="2">Whole body</tissue>
    </source>
</reference>
<proteinExistence type="predicted"/>
<feature type="transmembrane region" description="Helical" evidence="1">
    <location>
        <begin position="247"/>
        <end position="267"/>
    </location>
</feature>
<gene>
    <name evidence="2" type="ORF">Fcan01_23823</name>
</gene>
<organism evidence="2 3">
    <name type="scientific">Folsomia candida</name>
    <name type="common">Springtail</name>
    <dbReference type="NCBI Taxonomy" id="158441"/>
    <lineage>
        <taxon>Eukaryota</taxon>
        <taxon>Metazoa</taxon>
        <taxon>Ecdysozoa</taxon>
        <taxon>Arthropoda</taxon>
        <taxon>Hexapoda</taxon>
        <taxon>Collembola</taxon>
        <taxon>Entomobryomorpha</taxon>
        <taxon>Isotomoidea</taxon>
        <taxon>Isotomidae</taxon>
        <taxon>Proisotominae</taxon>
        <taxon>Folsomia</taxon>
    </lineage>
</organism>
<comment type="caution">
    <text evidence="2">The sequence shown here is derived from an EMBL/GenBank/DDBJ whole genome shotgun (WGS) entry which is preliminary data.</text>
</comment>
<evidence type="ECO:0000313" key="2">
    <source>
        <dbReference type="EMBL" id="OXA41435.1"/>
    </source>
</evidence>
<keyword evidence="1" id="KW-0472">Membrane</keyword>
<keyword evidence="1" id="KW-1133">Transmembrane helix</keyword>
<evidence type="ECO:0000256" key="1">
    <source>
        <dbReference type="SAM" id="Phobius"/>
    </source>
</evidence>
<sequence>MTRIGKWFESSTIQLVTSHEFLKSSDFLKLKNHFPTSPFLLEAISFYPDFSSNLHPLVPRNKEWLTIVALDSTRSYILHDFLIKKFLLINYKNSNPEYVLLYHLKSFLLSTNHISLIPGALKLLIVPHSSPTINTVCIPCSSIPIIESATLYEFDDVWNTYNGNLQNQLVTFIDIHNNIVKLEKVDGDCESVDWSYCGVSYIAELRNFTTTRNQYNKLNHLFDIFERYESHMDYYFFNPSASKADYLATWLSILITCFIVVILIYAADSVEKRHFLLERSLIEGFWFIYIVLISQNNSRVDPLMGKWGVNAIWIVGCFMLGTTILVSLYESELTTSMTTVIYPFIPLTLEDVAESGIPIISAGKSYYGGNLEYQINNAITLGIYGKNVSSILGKLKRNIFLPGESAYPIGRKISQQDELYEYNTTKELNTKGKTLAIMDAMWHTDGMLDGIASSPSIIVFQGREVLSFKEDLMWVLRRNFFTKLYQKSWAGIIEGGFPERFYHMGKLKTVKLRGINFGRFTKEYFLRILFKDPQKKKLNDEFASVNQESVRYCYYIFLLILSFAIVTFGVELRVKLRNNVISIAPVRKNKIVQCKRIFCFCYKRKTIGEQNKGSILKSLCYRSPKPQLHLQKCVQLKNDPTVILDSTPVLNQPPLQNLSNDMLARVRSS</sequence>
<feature type="transmembrane region" description="Helical" evidence="1">
    <location>
        <begin position="552"/>
        <end position="570"/>
    </location>
</feature>
<protein>
    <submittedName>
        <fullName evidence="2">Uncharacterized protein</fullName>
    </submittedName>
</protein>